<evidence type="ECO:0000313" key="1">
    <source>
        <dbReference type="EMBL" id="MCI19037.1"/>
    </source>
</evidence>
<keyword evidence="2" id="KW-1185">Reference proteome</keyword>
<dbReference type="AlphaFoldDB" id="A0A392Q561"/>
<sequence length="46" mass="5004">MACEARASVIASKADENIIFFQNLIGDGHVCILVKKDAAERQSIVK</sequence>
<accession>A0A392Q561</accession>
<proteinExistence type="predicted"/>
<evidence type="ECO:0000313" key="2">
    <source>
        <dbReference type="Proteomes" id="UP000265520"/>
    </source>
</evidence>
<feature type="non-terminal residue" evidence="1">
    <location>
        <position position="46"/>
    </location>
</feature>
<name>A0A392Q561_9FABA</name>
<protein>
    <submittedName>
        <fullName evidence="1">Uncharacterized protein</fullName>
    </submittedName>
</protein>
<organism evidence="1 2">
    <name type="scientific">Trifolium medium</name>
    <dbReference type="NCBI Taxonomy" id="97028"/>
    <lineage>
        <taxon>Eukaryota</taxon>
        <taxon>Viridiplantae</taxon>
        <taxon>Streptophyta</taxon>
        <taxon>Embryophyta</taxon>
        <taxon>Tracheophyta</taxon>
        <taxon>Spermatophyta</taxon>
        <taxon>Magnoliopsida</taxon>
        <taxon>eudicotyledons</taxon>
        <taxon>Gunneridae</taxon>
        <taxon>Pentapetalae</taxon>
        <taxon>rosids</taxon>
        <taxon>fabids</taxon>
        <taxon>Fabales</taxon>
        <taxon>Fabaceae</taxon>
        <taxon>Papilionoideae</taxon>
        <taxon>50 kb inversion clade</taxon>
        <taxon>NPAAA clade</taxon>
        <taxon>Hologalegina</taxon>
        <taxon>IRL clade</taxon>
        <taxon>Trifolieae</taxon>
        <taxon>Trifolium</taxon>
    </lineage>
</organism>
<comment type="caution">
    <text evidence="1">The sequence shown here is derived from an EMBL/GenBank/DDBJ whole genome shotgun (WGS) entry which is preliminary data.</text>
</comment>
<dbReference type="EMBL" id="LXQA010112957">
    <property type="protein sequence ID" value="MCI19037.1"/>
    <property type="molecule type" value="Genomic_DNA"/>
</dbReference>
<dbReference type="Proteomes" id="UP000265520">
    <property type="component" value="Unassembled WGS sequence"/>
</dbReference>
<reference evidence="1 2" key="1">
    <citation type="journal article" date="2018" name="Front. Plant Sci.">
        <title>Red Clover (Trifolium pratense) and Zigzag Clover (T. medium) - A Picture of Genomic Similarities and Differences.</title>
        <authorList>
            <person name="Dluhosova J."/>
            <person name="Istvanek J."/>
            <person name="Nedelnik J."/>
            <person name="Repkova J."/>
        </authorList>
    </citation>
    <scope>NUCLEOTIDE SEQUENCE [LARGE SCALE GENOMIC DNA]</scope>
    <source>
        <strain evidence="2">cv. 10/8</strain>
        <tissue evidence="1">Leaf</tissue>
    </source>
</reference>